<comment type="caution">
    <text evidence="1">The sequence shown here is derived from an EMBL/GenBank/DDBJ whole genome shotgun (WGS) entry which is preliminary data.</text>
</comment>
<dbReference type="Proteomes" id="UP000195402">
    <property type="component" value="Unassembled WGS sequence"/>
</dbReference>
<gene>
    <name evidence="1" type="ORF">BVC80_1471g12</name>
</gene>
<name>A0A200PS38_MACCD</name>
<proteinExistence type="predicted"/>
<dbReference type="InParanoid" id="A0A200PS38"/>
<sequence length="140" mass="15139">MCGGGDSSLCSKCQAAEAVCQVCKMTSYLLLLCPFIYTECKRKECHVLNGWTMPSVTVRKWADLVLPQNNIVQSVVSVVARAITGKISVIGLVLYVGWIGAQDAKKLKGVSKTSTPMGARIVIETTLEELCAKLGKQNLM</sequence>
<organism evidence="1 2">
    <name type="scientific">Macleaya cordata</name>
    <name type="common">Five-seeded plume-poppy</name>
    <name type="synonym">Bocconia cordata</name>
    <dbReference type="NCBI Taxonomy" id="56857"/>
    <lineage>
        <taxon>Eukaryota</taxon>
        <taxon>Viridiplantae</taxon>
        <taxon>Streptophyta</taxon>
        <taxon>Embryophyta</taxon>
        <taxon>Tracheophyta</taxon>
        <taxon>Spermatophyta</taxon>
        <taxon>Magnoliopsida</taxon>
        <taxon>Ranunculales</taxon>
        <taxon>Papaveraceae</taxon>
        <taxon>Papaveroideae</taxon>
        <taxon>Macleaya</taxon>
    </lineage>
</organism>
<protein>
    <submittedName>
        <fullName evidence="1">Uncharacterized protein</fullName>
    </submittedName>
</protein>
<evidence type="ECO:0000313" key="1">
    <source>
        <dbReference type="EMBL" id="OVA01013.1"/>
    </source>
</evidence>
<keyword evidence="2" id="KW-1185">Reference proteome</keyword>
<dbReference type="EMBL" id="MVGT01004224">
    <property type="protein sequence ID" value="OVA01013.1"/>
    <property type="molecule type" value="Genomic_DNA"/>
</dbReference>
<dbReference type="OrthoDB" id="1990497at2759"/>
<accession>A0A200PS38</accession>
<reference evidence="1 2" key="1">
    <citation type="journal article" date="2017" name="Mol. Plant">
        <title>The Genome of Medicinal Plant Macleaya cordata Provides New Insights into Benzylisoquinoline Alkaloids Metabolism.</title>
        <authorList>
            <person name="Liu X."/>
            <person name="Liu Y."/>
            <person name="Huang P."/>
            <person name="Ma Y."/>
            <person name="Qing Z."/>
            <person name="Tang Q."/>
            <person name="Cao H."/>
            <person name="Cheng P."/>
            <person name="Zheng Y."/>
            <person name="Yuan Z."/>
            <person name="Zhou Y."/>
            <person name="Liu J."/>
            <person name="Tang Z."/>
            <person name="Zhuo Y."/>
            <person name="Zhang Y."/>
            <person name="Yu L."/>
            <person name="Huang J."/>
            <person name="Yang P."/>
            <person name="Peng Q."/>
            <person name="Zhang J."/>
            <person name="Jiang W."/>
            <person name="Zhang Z."/>
            <person name="Lin K."/>
            <person name="Ro D.K."/>
            <person name="Chen X."/>
            <person name="Xiong X."/>
            <person name="Shang Y."/>
            <person name="Huang S."/>
            <person name="Zeng J."/>
        </authorList>
    </citation>
    <scope>NUCLEOTIDE SEQUENCE [LARGE SCALE GENOMIC DNA]</scope>
    <source>
        <strain evidence="2">cv. BLH2017</strain>
        <tissue evidence="1">Root</tissue>
    </source>
</reference>
<evidence type="ECO:0000313" key="2">
    <source>
        <dbReference type="Proteomes" id="UP000195402"/>
    </source>
</evidence>
<dbReference type="AlphaFoldDB" id="A0A200PS38"/>